<comment type="caution">
    <text evidence="3">The sequence shown here is derived from an EMBL/GenBank/DDBJ whole genome shotgun (WGS) entry which is preliminary data.</text>
</comment>
<evidence type="ECO:0000256" key="2">
    <source>
        <dbReference type="SAM" id="Phobius"/>
    </source>
</evidence>
<feature type="transmembrane region" description="Helical" evidence="2">
    <location>
        <begin position="451"/>
        <end position="472"/>
    </location>
</feature>
<dbReference type="OrthoDB" id="5428901at2759"/>
<feature type="region of interest" description="Disordered" evidence="1">
    <location>
        <begin position="684"/>
        <end position="741"/>
    </location>
</feature>
<protein>
    <submittedName>
        <fullName evidence="3">Uncharacterized protein</fullName>
    </submittedName>
</protein>
<name>A0A507BGV9_9PEZI</name>
<dbReference type="Proteomes" id="UP000319257">
    <property type="component" value="Unassembled WGS sequence"/>
</dbReference>
<feature type="transmembrane region" description="Helical" evidence="2">
    <location>
        <begin position="29"/>
        <end position="50"/>
    </location>
</feature>
<dbReference type="Pfam" id="PF11915">
    <property type="entry name" value="DUF3433"/>
    <property type="match status" value="2"/>
</dbReference>
<feature type="transmembrane region" description="Helical" evidence="2">
    <location>
        <begin position="492"/>
        <end position="519"/>
    </location>
</feature>
<evidence type="ECO:0000256" key="1">
    <source>
        <dbReference type="SAM" id="MobiDB-lite"/>
    </source>
</evidence>
<evidence type="ECO:0000313" key="3">
    <source>
        <dbReference type="EMBL" id="TPX15958.1"/>
    </source>
</evidence>
<organism evidence="3 4">
    <name type="scientific">Thyridium curvatum</name>
    <dbReference type="NCBI Taxonomy" id="1093900"/>
    <lineage>
        <taxon>Eukaryota</taxon>
        <taxon>Fungi</taxon>
        <taxon>Dikarya</taxon>
        <taxon>Ascomycota</taxon>
        <taxon>Pezizomycotina</taxon>
        <taxon>Sordariomycetes</taxon>
        <taxon>Sordariomycetidae</taxon>
        <taxon>Thyridiales</taxon>
        <taxon>Thyridiaceae</taxon>
        <taxon>Thyridium</taxon>
    </lineage>
</organism>
<accession>A0A507BGV9</accession>
<gene>
    <name evidence="3" type="ORF">E0L32_000292</name>
</gene>
<keyword evidence="2" id="KW-1133">Transmembrane helix</keyword>
<feature type="region of interest" description="Disordered" evidence="1">
    <location>
        <begin position="140"/>
        <end position="169"/>
    </location>
</feature>
<keyword evidence="2" id="KW-0812">Transmembrane</keyword>
<keyword evidence="2" id="KW-0472">Membrane</keyword>
<dbReference type="GeneID" id="41967739"/>
<dbReference type="AlphaFoldDB" id="A0A507BGV9"/>
<feature type="transmembrane region" description="Helical" evidence="2">
    <location>
        <begin position="71"/>
        <end position="91"/>
    </location>
</feature>
<feature type="transmembrane region" description="Helical" evidence="2">
    <location>
        <begin position="185"/>
        <end position="205"/>
    </location>
</feature>
<sequence length="788" mass="86110">MDVMSRASDTDKSSNGTLTLTVPQRSTNVALLTLIPTLLVLLALFCWALFNHAKKATNRSQQRQARWKPLSLKYPTLVILLGINVALIILLESATMALPERSVSPRAVARDVHALRDSSHVATSLELMAVRAEMRSSCKPSKCTVDESPDTVIKARSSSTPSPGAPGPGIGWLSRADSGSLSSSTVYFIGTFLPVLAAVLFAIPWKIIELDTKSLEPFAQLSTEEGSTASDTLLLHYDGPKGLFRAVAGAFIGHVAVALSTLLVWVSTLLTPLAAETVGLTLQGDCLHDWKKQCTATLQVATPVVRAMQALLAIMSIALFAYMFIVVRKRSFGLWYDPRSILGIASLSLSSQLTRTIRQIPLKKDGVFSISRAVKTLGQRRFKLGYAASPVGQSEYGITVIGDDDTLEVQEPVLPLRACEKPGDEDTTSYIPEQVEGQQQRSKQTSVGSLMLLKIGAFSAFVVGLMVLILYYRLTYDDTGFEEFMDSQSHFGVRFLFTAFGVVVHSSWSSIFAELATILPVWNMCQHAMDPNQSILMPLSPNPYTGLTMYLAERQKLPALLALSTILGEFLPILLANVPFNNAITWNTFNGCSIASVVILAVMLVVLAVTAVYIFILNRRQRDSPLVLPFKERNMKTLAAVLYLVCRSDAFLGQLQGASIAEKSMLLKAGPYYLADMSATVREGLRSRRRRPSSSDAAQTAPQRVPDASLADATDDENVGTDNDRTQTQRQPSSIGIENDPQEIIKQAERFLTVEANKAHVAYAHKFTQSPHRFGCLSRVGSTKRQAS</sequence>
<proteinExistence type="predicted"/>
<dbReference type="EMBL" id="SKBQ01000001">
    <property type="protein sequence ID" value="TPX15958.1"/>
    <property type="molecule type" value="Genomic_DNA"/>
</dbReference>
<dbReference type="RefSeq" id="XP_030997669.1">
    <property type="nucleotide sequence ID" value="XM_031137162.1"/>
</dbReference>
<feature type="transmembrane region" description="Helical" evidence="2">
    <location>
        <begin position="243"/>
        <end position="266"/>
    </location>
</feature>
<feature type="transmembrane region" description="Helical" evidence="2">
    <location>
        <begin position="307"/>
        <end position="327"/>
    </location>
</feature>
<feature type="transmembrane region" description="Helical" evidence="2">
    <location>
        <begin position="594"/>
        <end position="616"/>
    </location>
</feature>
<feature type="transmembrane region" description="Helical" evidence="2">
    <location>
        <begin position="557"/>
        <end position="574"/>
    </location>
</feature>
<dbReference type="PANTHER" id="PTHR37544">
    <property type="entry name" value="SPRAY-RELATED"/>
    <property type="match status" value="1"/>
</dbReference>
<reference evidence="3 4" key="1">
    <citation type="submission" date="2019-06" db="EMBL/GenBank/DDBJ databases">
        <title>Draft genome sequence of the filamentous fungus Phialemoniopsis curvata isolated from diesel fuel.</title>
        <authorList>
            <person name="Varaljay V.A."/>
            <person name="Lyon W.J."/>
            <person name="Crouch A.L."/>
            <person name="Drake C.E."/>
            <person name="Hollomon J.M."/>
            <person name="Nadeau L.J."/>
            <person name="Nunn H.S."/>
            <person name="Stevenson B.S."/>
            <person name="Bojanowski C.L."/>
            <person name="Crookes-Goodson W.J."/>
        </authorList>
    </citation>
    <scope>NUCLEOTIDE SEQUENCE [LARGE SCALE GENOMIC DNA]</scope>
    <source>
        <strain evidence="3 4">D216</strain>
    </source>
</reference>
<evidence type="ECO:0000313" key="4">
    <source>
        <dbReference type="Proteomes" id="UP000319257"/>
    </source>
</evidence>
<dbReference type="InterPro" id="IPR021840">
    <property type="entry name" value="DUF3433"/>
</dbReference>
<keyword evidence="4" id="KW-1185">Reference proteome</keyword>
<dbReference type="InParanoid" id="A0A507BGV9"/>
<dbReference type="PANTHER" id="PTHR37544:SF3">
    <property type="entry name" value="SPRAY"/>
    <property type="match status" value="1"/>
</dbReference>